<organism evidence="1 2">
    <name type="scientific">Arctium lappa</name>
    <name type="common">Greater burdock</name>
    <name type="synonym">Lappa major</name>
    <dbReference type="NCBI Taxonomy" id="4217"/>
    <lineage>
        <taxon>Eukaryota</taxon>
        <taxon>Viridiplantae</taxon>
        <taxon>Streptophyta</taxon>
        <taxon>Embryophyta</taxon>
        <taxon>Tracheophyta</taxon>
        <taxon>Spermatophyta</taxon>
        <taxon>Magnoliopsida</taxon>
        <taxon>eudicotyledons</taxon>
        <taxon>Gunneridae</taxon>
        <taxon>Pentapetalae</taxon>
        <taxon>asterids</taxon>
        <taxon>campanulids</taxon>
        <taxon>Asterales</taxon>
        <taxon>Asteraceae</taxon>
        <taxon>Carduoideae</taxon>
        <taxon>Cardueae</taxon>
        <taxon>Arctiinae</taxon>
        <taxon>Arctium</taxon>
    </lineage>
</organism>
<dbReference type="Proteomes" id="UP001055879">
    <property type="component" value="Linkage Group LG03"/>
</dbReference>
<keyword evidence="2" id="KW-1185">Reference proteome</keyword>
<protein>
    <submittedName>
        <fullName evidence="1">Uncharacterized protein</fullName>
    </submittedName>
</protein>
<gene>
    <name evidence="1" type="ORF">L6452_10371</name>
</gene>
<sequence>MMAIPVFPFYVSLFSVIFSEKADDCVTILQRKRHFRVTCYGLHESPQLCPCHLYINSITLSLAMRFQHFFPDVS</sequence>
<name>A0ACB9DNF2_ARCLA</name>
<reference evidence="2" key="1">
    <citation type="journal article" date="2022" name="Mol. Ecol. Resour.">
        <title>The genomes of chicory, endive, great burdock and yacon provide insights into Asteraceae palaeo-polyploidization history and plant inulin production.</title>
        <authorList>
            <person name="Fan W."/>
            <person name="Wang S."/>
            <person name="Wang H."/>
            <person name="Wang A."/>
            <person name="Jiang F."/>
            <person name="Liu H."/>
            <person name="Zhao H."/>
            <person name="Xu D."/>
            <person name="Zhang Y."/>
        </authorList>
    </citation>
    <scope>NUCLEOTIDE SEQUENCE [LARGE SCALE GENOMIC DNA]</scope>
    <source>
        <strain evidence="2">cv. Niubang</strain>
    </source>
</reference>
<evidence type="ECO:0000313" key="2">
    <source>
        <dbReference type="Proteomes" id="UP001055879"/>
    </source>
</evidence>
<accession>A0ACB9DNF2</accession>
<comment type="caution">
    <text evidence="1">The sequence shown here is derived from an EMBL/GenBank/DDBJ whole genome shotgun (WGS) entry which is preliminary data.</text>
</comment>
<dbReference type="EMBL" id="CM042049">
    <property type="protein sequence ID" value="KAI3747746.1"/>
    <property type="molecule type" value="Genomic_DNA"/>
</dbReference>
<proteinExistence type="predicted"/>
<reference evidence="1 2" key="2">
    <citation type="journal article" date="2022" name="Mol. Ecol. Resour.">
        <title>The genomes of chicory, endive, great burdock and yacon provide insights into Asteraceae paleo-polyploidization history and plant inulin production.</title>
        <authorList>
            <person name="Fan W."/>
            <person name="Wang S."/>
            <person name="Wang H."/>
            <person name="Wang A."/>
            <person name="Jiang F."/>
            <person name="Liu H."/>
            <person name="Zhao H."/>
            <person name="Xu D."/>
            <person name="Zhang Y."/>
        </authorList>
    </citation>
    <scope>NUCLEOTIDE SEQUENCE [LARGE SCALE GENOMIC DNA]</scope>
    <source>
        <strain evidence="2">cv. Niubang</strain>
    </source>
</reference>
<evidence type="ECO:0000313" key="1">
    <source>
        <dbReference type="EMBL" id="KAI3747746.1"/>
    </source>
</evidence>